<keyword evidence="4" id="KW-1185">Reference proteome</keyword>
<evidence type="ECO:0000256" key="2">
    <source>
        <dbReference type="SAM" id="Phobius"/>
    </source>
</evidence>
<evidence type="ECO:0000313" key="3">
    <source>
        <dbReference type="EMBL" id="KAA9041155.1"/>
    </source>
</evidence>
<evidence type="ECO:0000256" key="1">
    <source>
        <dbReference type="SAM" id="Coils"/>
    </source>
</evidence>
<dbReference type="Proteomes" id="UP000326903">
    <property type="component" value="Unassembled WGS sequence"/>
</dbReference>
<name>A0A5J5IJB4_9BACT</name>
<feature type="coiled-coil region" evidence="1">
    <location>
        <begin position="34"/>
        <end position="61"/>
    </location>
</feature>
<accession>A0A5J5IJB4</accession>
<protein>
    <submittedName>
        <fullName evidence="3">Uncharacterized protein</fullName>
    </submittedName>
</protein>
<keyword evidence="2" id="KW-0812">Transmembrane</keyword>
<dbReference type="AlphaFoldDB" id="A0A5J5IJB4"/>
<dbReference type="EMBL" id="VYQF01000001">
    <property type="protein sequence ID" value="KAA9041155.1"/>
    <property type="molecule type" value="Genomic_DNA"/>
</dbReference>
<gene>
    <name evidence="3" type="ORF">FW778_03710</name>
</gene>
<evidence type="ECO:0000313" key="4">
    <source>
        <dbReference type="Proteomes" id="UP000326903"/>
    </source>
</evidence>
<feature type="transmembrane region" description="Helical" evidence="2">
    <location>
        <begin position="17"/>
        <end position="34"/>
    </location>
</feature>
<sequence length="247" mass="28965">MEVHHHPHVEKKNFKEYFLEFLMIFLAVTMGFFAEQMRESVADHNREKEFMKSMLEDLKTDTAKINSFSMQANVALTQMDSLIHLMQSRDRAKYGRTMYYFGRTITTKLRRFELNERTYEEMKNSGSLRLIRDGALSDSVSKYYASQTHFKEQSEIQIQEMIAYIHSAVKVFDGAVFQNMLQKSPYRVNPPQGNPQLITNDAAIINEFVGLLHYYSAEVLINLSYAVQEKDVTIRLIKMIQKKYNLQ</sequence>
<keyword evidence="1" id="KW-0175">Coiled coil</keyword>
<dbReference type="RefSeq" id="WP_150413244.1">
    <property type="nucleotide sequence ID" value="NZ_VYQF01000001.1"/>
</dbReference>
<comment type="caution">
    <text evidence="3">The sequence shown here is derived from an EMBL/GenBank/DDBJ whole genome shotgun (WGS) entry which is preliminary data.</text>
</comment>
<proteinExistence type="predicted"/>
<organism evidence="3 4">
    <name type="scientific">Ginsengibacter hankyongi</name>
    <dbReference type="NCBI Taxonomy" id="2607284"/>
    <lineage>
        <taxon>Bacteria</taxon>
        <taxon>Pseudomonadati</taxon>
        <taxon>Bacteroidota</taxon>
        <taxon>Chitinophagia</taxon>
        <taxon>Chitinophagales</taxon>
        <taxon>Chitinophagaceae</taxon>
        <taxon>Ginsengibacter</taxon>
    </lineage>
</organism>
<keyword evidence="2" id="KW-0472">Membrane</keyword>
<keyword evidence="2" id="KW-1133">Transmembrane helix</keyword>
<reference evidence="3 4" key="1">
    <citation type="submission" date="2019-09" db="EMBL/GenBank/DDBJ databases">
        <title>Draft genome sequence of Ginsengibacter sp. BR5-29.</title>
        <authorList>
            <person name="Im W.-T."/>
        </authorList>
    </citation>
    <scope>NUCLEOTIDE SEQUENCE [LARGE SCALE GENOMIC DNA]</scope>
    <source>
        <strain evidence="3 4">BR5-29</strain>
    </source>
</reference>